<dbReference type="AlphaFoldDB" id="A0AA40HPJ5"/>
<proteinExistence type="predicted"/>
<dbReference type="Gene3D" id="1.10.510.10">
    <property type="entry name" value="Transferase(Phosphotransferase) domain 1"/>
    <property type="match status" value="1"/>
</dbReference>
<feature type="region of interest" description="Disordered" evidence="6">
    <location>
        <begin position="71"/>
        <end position="313"/>
    </location>
</feature>
<feature type="compositionally biased region" description="Polar residues" evidence="6">
    <location>
        <begin position="442"/>
        <end position="461"/>
    </location>
</feature>
<keyword evidence="3" id="KW-0547">Nucleotide-binding</keyword>
<dbReference type="GO" id="GO:0030332">
    <property type="term" value="F:cyclin binding"/>
    <property type="evidence" value="ECO:0007669"/>
    <property type="project" value="TreeGrafter"/>
</dbReference>
<keyword evidence="8" id="KW-1185">Reference proteome</keyword>
<name>A0AA40HPJ5_CNENI</name>
<dbReference type="GO" id="GO:0008353">
    <property type="term" value="F:RNA polymerase II CTD heptapeptide repeat kinase activity"/>
    <property type="evidence" value="ECO:0007669"/>
    <property type="project" value="TreeGrafter"/>
</dbReference>
<keyword evidence="2" id="KW-0808">Transferase</keyword>
<feature type="compositionally biased region" description="Basic and acidic residues" evidence="6">
    <location>
        <begin position="224"/>
        <end position="236"/>
    </location>
</feature>
<feature type="compositionally biased region" description="Low complexity" evidence="6">
    <location>
        <begin position="203"/>
        <end position="221"/>
    </location>
</feature>
<keyword evidence="1" id="KW-0723">Serine/threonine-protein kinase</keyword>
<feature type="compositionally biased region" description="Basic and acidic residues" evidence="6">
    <location>
        <begin position="274"/>
        <end position="286"/>
    </location>
</feature>
<feature type="region of interest" description="Disordered" evidence="6">
    <location>
        <begin position="433"/>
        <end position="461"/>
    </location>
</feature>
<evidence type="ECO:0000256" key="5">
    <source>
        <dbReference type="ARBA" id="ARBA00022840"/>
    </source>
</evidence>
<evidence type="ECO:0000313" key="8">
    <source>
        <dbReference type="Proteomes" id="UP001177744"/>
    </source>
</evidence>
<evidence type="ECO:0000313" key="7">
    <source>
        <dbReference type="EMBL" id="KAK1335006.1"/>
    </source>
</evidence>
<dbReference type="PANTHER" id="PTHR24056">
    <property type="entry name" value="CELL DIVISION PROTEIN KINASE"/>
    <property type="match status" value="1"/>
</dbReference>
<feature type="compositionally biased region" description="Low complexity" evidence="6">
    <location>
        <begin position="153"/>
        <end position="171"/>
    </location>
</feature>
<keyword evidence="5" id="KW-0067">ATP-binding</keyword>
<gene>
    <name evidence="7" type="ORF">QTO34_004582</name>
</gene>
<feature type="compositionally biased region" description="Low complexity" evidence="6">
    <location>
        <begin position="253"/>
        <end position="271"/>
    </location>
</feature>
<evidence type="ECO:0000256" key="4">
    <source>
        <dbReference type="ARBA" id="ARBA00022777"/>
    </source>
</evidence>
<evidence type="ECO:0000256" key="2">
    <source>
        <dbReference type="ARBA" id="ARBA00022679"/>
    </source>
</evidence>
<dbReference type="InterPro" id="IPR011009">
    <property type="entry name" value="Kinase-like_dom_sf"/>
</dbReference>
<dbReference type="GO" id="GO:0008024">
    <property type="term" value="C:cyclin/CDK positive transcription elongation factor complex"/>
    <property type="evidence" value="ECO:0007669"/>
    <property type="project" value="TreeGrafter"/>
</dbReference>
<feature type="compositionally biased region" description="Basic and acidic residues" evidence="6">
    <location>
        <begin position="124"/>
        <end position="136"/>
    </location>
</feature>
<comment type="caution">
    <text evidence="7">The sequence shown here is derived from an EMBL/GenBank/DDBJ whole genome shotgun (WGS) entry which is preliminary data.</text>
</comment>
<reference evidence="7" key="1">
    <citation type="submission" date="2023-06" db="EMBL/GenBank/DDBJ databases">
        <title>Reference genome for the Northern bat (Eptesicus nilssonii), a most northern bat species.</title>
        <authorList>
            <person name="Laine V.N."/>
            <person name="Pulliainen A.T."/>
            <person name="Lilley T.M."/>
        </authorList>
    </citation>
    <scope>NUCLEOTIDE SEQUENCE</scope>
    <source>
        <strain evidence="7">BLF_Eptnil</strain>
        <tissue evidence="7">Kidney</tissue>
    </source>
</reference>
<dbReference type="PANTHER" id="PTHR24056:SF546">
    <property type="entry name" value="CYCLIN-DEPENDENT KINASE 12"/>
    <property type="match status" value="1"/>
</dbReference>
<evidence type="ECO:0000256" key="3">
    <source>
        <dbReference type="ARBA" id="ARBA00022741"/>
    </source>
</evidence>
<dbReference type="InterPro" id="IPR050108">
    <property type="entry name" value="CDK"/>
</dbReference>
<organism evidence="7 8">
    <name type="scientific">Cnephaeus nilssonii</name>
    <name type="common">Northern bat</name>
    <name type="synonym">Eptesicus nilssonii</name>
    <dbReference type="NCBI Taxonomy" id="3371016"/>
    <lineage>
        <taxon>Eukaryota</taxon>
        <taxon>Metazoa</taxon>
        <taxon>Chordata</taxon>
        <taxon>Craniata</taxon>
        <taxon>Vertebrata</taxon>
        <taxon>Euteleostomi</taxon>
        <taxon>Mammalia</taxon>
        <taxon>Eutheria</taxon>
        <taxon>Laurasiatheria</taxon>
        <taxon>Chiroptera</taxon>
        <taxon>Yangochiroptera</taxon>
        <taxon>Vespertilionidae</taxon>
        <taxon>Cnephaeus</taxon>
    </lineage>
</organism>
<keyword evidence="4" id="KW-0418">Kinase</keyword>
<dbReference type="EMBL" id="JAULJE010000014">
    <property type="protein sequence ID" value="KAK1335006.1"/>
    <property type="molecule type" value="Genomic_DNA"/>
</dbReference>
<evidence type="ECO:0000256" key="1">
    <source>
        <dbReference type="ARBA" id="ARBA00022527"/>
    </source>
</evidence>
<feature type="compositionally biased region" description="Low complexity" evidence="6">
    <location>
        <begin position="103"/>
        <end position="121"/>
    </location>
</feature>
<dbReference type="SUPFAM" id="SSF56112">
    <property type="entry name" value="Protein kinase-like (PK-like)"/>
    <property type="match status" value="1"/>
</dbReference>
<evidence type="ECO:0000256" key="6">
    <source>
        <dbReference type="SAM" id="MobiDB-lite"/>
    </source>
</evidence>
<accession>A0AA40HPJ5</accession>
<dbReference type="GO" id="GO:0032968">
    <property type="term" value="P:positive regulation of transcription elongation by RNA polymerase II"/>
    <property type="evidence" value="ECO:0007669"/>
    <property type="project" value="TreeGrafter"/>
</dbReference>
<feature type="compositionally biased region" description="Basic and acidic residues" evidence="6">
    <location>
        <begin position="174"/>
        <end position="186"/>
    </location>
</feature>
<dbReference type="Proteomes" id="UP001177744">
    <property type="component" value="Unassembled WGS sequence"/>
</dbReference>
<protein>
    <submittedName>
        <fullName evidence="7">Uncharacterized protein</fullName>
    </submittedName>
</protein>
<sequence>MAQTLSSRRHWHRELSVLLAQSATPATLSPAPCTSCWPNPLDGGQMVVMQVRLPLVWSRLDPGALLHPDPGARGLTWTRGQAHPDPGARGLARTRGPGLTRIQGPAASPGPGAQGSPGSRGPRPRPDPGPRAHPDPGSRGLARTRGPGLTRIQGPAASPGPGAQGSPGSRVPRPRPDPGPRAHPDPGSRGLARTRGPGLTRIQGPAASPGPGAQGSPGSRVPRPRPDPGPRAHPDPGARGLARTRGPGLTRIQGPAASPGPGAQGSPGSRGPRPRPDPGPRAHPDPGARGLARTRGPGLTRIQGPAGSGRNWLSDIPRRVPECKRALCKVAIVQGVERKRKSAVNQLQVRQCPSNNVTHGRSRPYTNKVITLWYRPPELLLGEERYTPAIDVWSCGLPLWQDCHELWSKKRRRQKQMGMTDDVSTVKAPKKDLSLGLDDSRTNTPQGVLPTSQLKSQGNSNVAPVSQVMNAKEKLPKEIKSSTLVNTQMTDALSTEPNWLGRFMRFKERIRLHNIKVPGKAASTDVEAAASYREDLAKIINEGGYTKQQIFNVEIHP</sequence>
<dbReference type="GO" id="GO:0005524">
    <property type="term" value="F:ATP binding"/>
    <property type="evidence" value="ECO:0007669"/>
    <property type="project" value="UniProtKB-KW"/>
</dbReference>